<feature type="region of interest" description="Disordered" evidence="1">
    <location>
        <begin position="1"/>
        <end position="30"/>
    </location>
</feature>
<reference evidence="2 3" key="1">
    <citation type="submission" date="2016-09" db="EMBL/GenBank/DDBJ databases">
        <title>Extensive genetic diversity and differential bi-allelic expression allows diatom success in the polar Southern Ocean.</title>
        <authorList>
            <consortium name="DOE Joint Genome Institute"/>
            <person name="Mock T."/>
            <person name="Otillar R.P."/>
            <person name="Strauss J."/>
            <person name="Dupont C."/>
            <person name="Frickenhaus S."/>
            <person name="Maumus F."/>
            <person name="Mcmullan M."/>
            <person name="Sanges R."/>
            <person name="Schmutz J."/>
            <person name="Toseland A."/>
            <person name="Valas R."/>
            <person name="Veluchamy A."/>
            <person name="Ward B.J."/>
            <person name="Allen A."/>
            <person name="Barry K."/>
            <person name="Falciatore A."/>
            <person name="Ferrante M."/>
            <person name="Fortunato A.E."/>
            <person name="Gloeckner G."/>
            <person name="Gruber A."/>
            <person name="Hipkin R."/>
            <person name="Janech M."/>
            <person name="Kroth P."/>
            <person name="Leese F."/>
            <person name="Lindquist E."/>
            <person name="Lyon B.R."/>
            <person name="Martin J."/>
            <person name="Mayer C."/>
            <person name="Parker M."/>
            <person name="Quesneville H."/>
            <person name="Raymond J."/>
            <person name="Uhlig C."/>
            <person name="Valentin K.U."/>
            <person name="Worden A.Z."/>
            <person name="Armbrust E.V."/>
            <person name="Bowler C."/>
            <person name="Green B."/>
            <person name="Moulton V."/>
            <person name="Van Oosterhout C."/>
            <person name="Grigoriev I."/>
        </authorList>
    </citation>
    <scope>NUCLEOTIDE SEQUENCE [LARGE SCALE GENOMIC DNA]</scope>
    <source>
        <strain evidence="2 3">CCMP1102</strain>
    </source>
</reference>
<name>A0A1E7ERX8_9STRA</name>
<protein>
    <submittedName>
        <fullName evidence="2">Uncharacterized protein</fullName>
    </submittedName>
</protein>
<dbReference type="InParanoid" id="A0A1E7ERX8"/>
<organism evidence="2 3">
    <name type="scientific">Fragilariopsis cylindrus CCMP1102</name>
    <dbReference type="NCBI Taxonomy" id="635003"/>
    <lineage>
        <taxon>Eukaryota</taxon>
        <taxon>Sar</taxon>
        <taxon>Stramenopiles</taxon>
        <taxon>Ochrophyta</taxon>
        <taxon>Bacillariophyta</taxon>
        <taxon>Bacillariophyceae</taxon>
        <taxon>Bacillariophycidae</taxon>
        <taxon>Bacillariales</taxon>
        <taxon>Bacillariaceae</taxon>
        <taxon>Fragilariopsis</taxon>
    </lineage>
</organism>
<keyword evidence="3" id="KW-1185">Reference proteome</keyword>
<evidence type="ECO:0000313" key="2">
    <source>
        <dbReference type="EMBL" id="OEU08609.1"/>
    </source>
</evidence>
<dbReference type="OrthoDB" id="47436at2759"/>
<dbReference type="EMBL" id="KV784379">
    <property type="protein sequence ID" value="OEU08609.1"/>
    <property type="molecule type" value="Genomic_DNA"/>
</dbReference>
<dbReference type="Proteomes" id="UP000095751">
    <property type="component" value="Unassembled WGS sequence"/>
</dbReference>
<dbReference type="KEGG" id="fcy:FRACYDRAFT_249500"/>
<evidence type="ECO:0000313" key="3">
    <source>
        <dbReference type="Proteomes" id="UP000095751"/>
    </source>
</evidence>
<gene>
    <name evidence="2" type="ORF">FRACYDRAFT_249500</name>
</gene>
<feature type="compositionally biased region" description="Basic and acidic residues" evidence="1">
    <location>
        <begin position="8"/>
        <end position="22"/>
    </location>
</feature>
<sequence>MDSSSSYPHDEGIDYKNSHDNCNDNDDDDEIHRMIERRNSDDSSSSSIVDSLVDVSKICNTWVVEYCTMCTNYMDKQVQYETTGIMSQYVNNAANKATSLLSRPAGTFDLQGSLAGYANCHGNTDNVRDMMFDEESVVESVISR</sequence>
<accession>A0A1E7ERX8</accession>
<dbReference type="AlphaFoldDB" id="A0A1E7ERX8"/>
<evidence type="ECO:0000256" key="1">
    <source>
        <dbReference type="SAM" id="MobiDB-lite"/>
    </source>
</evidence>
<proteinExistence type="predicted"/>